<sequence>MTYYEIIIKIILSSISGALIGYNREKINRPAGIRTHALLSLGASILTIISITSFYDPVTKVGDPGRIAAQIVSGIGFLGAGTILKNGNKVKGLTTAATLWVSASIGMTFGAGAYFVGISALIITLIILYINKFSKHLNIERTIEITLKDKKDIKKILDIFSKHNNIILKNIDFSQKDDGILYFVLEKPGYMEISKIQKELMYIENIENINIIDDN</sequence>
<keyword evidence="3" id="KW-1003">Cell membrane</keyword>
<dbReference type="Proteomes" id="UP000184334">
    <property type="component" value="Unassembled WGS sequence"/>
</dbReference>
<feature type="domain" description="MgtC/SapB/SrpB/YhiD N-terminal" evidence="8">
    <location>
        <begin position="11"/>
        <end position="132"/>
    </location>
</feature>
<evidence type="ECO:0000259" key="8">
    <source>
        <dbReference type="Pfam" id="PF02308"/>
    </source>
</evidence>
<dbReference type="PANTHER" id="PTHR33778:SF1">
    <property type="entry name" value="MAGNESIUM TRANSPORTER YHID-RELATED"/>
    <property type="match status" value="1"/>
</dbReference>
<dbReference type="AlphaFoldDB" id="A0A1M4XR70"/>
<feature type="transmembrane region" description="Helical" evidence="7">
    <location>
        <begin position="97"/>
        <end position="130"/>
    </location>
</feature>
<dbReference type="OrthoDB" id="9811198at2"/>
<dbReference type="InterPro" id="IPR049177">
    <property type="entry name" value="MgtC_SapB_SrpB_YhiD_N"/>
</dbReference>
<keyword evidence="5 7" id="KW-1133">Transmembrane helix</keyword>
<evidence type="ECO:0000256" key="1">
    <source>
        <dbReference type="ARBA" id="ARBA00004651"/>
    </source>
</evidence>
<keyword evidence="10" id="KW-1185">Reference proteome</keyword>
<evidence type="ECO:0000256" key="5">
    <source>
        <dbReference type="ARBA" id="ARBA00022989"/>
    </source>
</evidence>
<comment type="subcellular location">
    <subcellularLocation>
        <location evidence="1">Cell membrane</location>
        <topology evidence="1">Multi-pass membrane protein</topology>
    </subcellularLocation>
</comment>
<proteinExistence type="inferred from homology"/>
<dbReference type="PANTHER" id="PTHR33778">
    <property type="entry name" value="PROTEIN MGTC"/>
    <property type="match status" value="1"/>
</dbReference>
<comment type="similarity">
    <text evidence="2">Belongs to the MgtC/SapB family.</text>
</comment>
<dbReference type="RefSeq" id="WP_072865025.1">
    <property type="nucleotide sequence ID" value="NZ_FQUI01000024.1"/>
</dbReference>
<dbReference type="STRING" id="1122195.SAMN02745164_01489"/>
<protein>
    <submittedName>
        <fullName evidence="9">Mg2+ transporter-C (MgtC) family protein</fullName>
    </submittedName>
</protein>
<organism evidence="9 10">
    <name type="scientific">Marinitoga hydrogenitolerans (strain DSM 16785 / JCM 12826 / AT1271)</name>
    <dbReference type="NCBI Taxonomy" id="1122195"/>
    <lineage>
        <taxon>Bacteria</taxon>
        <taxon>Thermotogati</taxon>
        <taxon>Thermotogota</taxon>
        <taxon>Thermotogae</taxon>
        <taxon>Petrotogales</taxon>
        <taxon>Petrotogaceae</taxon>
        <taxon>Marinitoga</taxon>
    </lineage>
</organism>
<dbReference type="PRINTS" id="PR01837">
    <property type="entry name" value="MGTCSAPBPROT"/>
</dbReference>
<dbReference type="EMBL" id="FQUI01000024">
    <property type="protein sequence ID" value="SHE95866.1"/>
    <property type="molecule type" value="Genomic_DNA"/>
</dbReference>
<evidence type="ECO:0000256" key="4">
    <source>
        <dbReference type="ARBA" id="ARBA00022692"/>
    </source>
</evidence>
<accession>A0A1M4XR70</accession>
<keyword evidence="4 7" id="KW-0812">Transmembrane</keyword>
<evidence type="ECO:0000313" key="9">
    <source>
        <dbReference type="EMBL" id="SHE95866.1"/>
    </source>
</evidence>
<name>A0A1M4XR70_MARH1</name>
<dbReference type="Pfam" id="PF02308">
    <property type="entry name" value="MgtC"/>
    <property type="match status" value="1"/>
</dbReference>
<evidence type="ECO:0000256" key="2">
    <source>
        <dbReference type="ARBA" id="ARBA00009298"/>
    </source>
</evidence>
<comment type="caution">
    <text evidence="9">The sequence shown here is derived from an EMBL/GenBank/DDBJ whole genome shotgun (WGS) entry which is preliminary data.</text>
</comment>
<dbReference type="GO" id="GO:0005886">
    <property type="term" value="C:plasma membrane"/>
    <property type="evidence" value="ECO:0007669"/>
    <property type="project" value="UniProtKB-SubCell"/>
</dbReference>
<evidence type="ECO:0000256" key="3">
    <source>
        <dbReference type="ARBA" id="ARBA00022475"/>
    </source>
</evidence>
<keyword evidence="6 7" id="KW-0472">Membrane</keyword>
<evidence type="ECO:0000256" key="6">
    <source>
        <dbReference type="ARBA" id="ARBA00023136"/>
    </source>
</evidence>
<reference evidence="9" key="1">
    <citation type="submission" date="2016-11" db="EMBL/GenBank/DDBJ databases">
        <authorList>
            <person name="Varghese N."/>
            <person name="Submissions S."/>
        </authorList>
    </citation>
    <scope>NUCLEOTIDE SEQUENCE [LARGE SCALE GENOMIC DNA]</scope>
    <source>
        <strain evidence="9">DSM 16785</strain>
    </source>
</reference>
<feature type="transmembrane region" description="Helical" evidence="7">
    <location>
        <begin position="35"/>
        <end position="55"/>
    </location>
</feature>
<gene>
    <name evidence="9" type="ORF">SAMN02745164_01489</name>
</gene>
<evidence type="ECO:0000256" key="7">
    <source>
        <dbReference type="SAM" id="Phobius"/>
    </source>
</evidence>
<dbReference type="InterPro" id="IPR003416">
    <property type="entry name" value="MgtC/SapB/SrpB/YhiD_fam"/>
</dbReference>
<feature type="transmembrane region" description="Helical" evidence="7">
    <location>
        <begin position="67"/>
        <end position="85"/>
    </location>
</feature>
<evidence type="ECO:0000313" key="10">
    <source>
        <dbReference type="Proteomes" id="UP000184334"/>
    </source>
</evidence>